<dbReference type="Proteomes" id="UP000297649">
    <property type="component" value="Unassembled WGS sequence"/>
</dbReference>
<sequence length="291" mass="33644">MSAFKEVSDTFINIMKDKIGHPFMGSFMFTFIGINYDILIDLVVNIQDPFAVTFFKDSLCNEVWSRVSFPIGMMFIFPLLIQNGLNFIYIWCKVYTENKIENMKESENNKNHKESAKNYKLKYEMSLNKVHNIIDKSMLISNTILSNLGKSSGLNETFSVFESDEKLNEGQYVSFQEFQNKIIPFVNSAIFLGKVSVKINDYLYVVKIIHHQQLQKHLGDLIKDLSNGYRDIIVESVGVRFKDGKSEGDIKRIGTIDPMTRNIAFATFGTNHNIYNDNMRNSLRKLFENQN</sequence>
<proteinExistence type="predicted"/>
<accession>A0A6H3NTJ4</accession>
<evidence type="ECO:0000313" key="2">
    <source>
        <dbReference type="EMBL" id="TGN12354.1"/>
    </source>
</evidence>
<gene>
    <name evidence="2" type="ORF">EHR08_13305</name>
</gene>
<protein>
    <submittedName>
        <fullName evidence="2">Uncharacterized protein</fullName>
    </submittedName>
</protein>
<dbReference type="AlphaFoldDB" id="A0A6H3NTJ4"/>
<keyword evidence="1" id="KW-0472">Membrane</keyword>
<reference evidence="2" key="1">
    <citation type="journal article" date="2019" name="PLoS Negl. Trop. Dis.">
        <title>Revisiting the worldwide diversity of Leptospira species in the environment.</title>
        <authorList>
            <person name="Vincent A.T."/>
            <person name="Schiettekatte O."/>
            <person name="Bourhy P."/>
            <person name="Veyrier F.J."/>
            <person name="Picardeau M."/>
        </authorList>
    </citation>
    <scope>NUCLEOTIDE SEQUENCE [LARGE SCALE GENOMIC DNA]</scope>
    <source>
        <strain evidence="2">201601109</strain>
    </source>
</reference>
<keyword evidence="3" id="KW-1185">Reference proteome</keyword>
<evidence type="ECO:0000313" key="3">
    <source>
        <dbReference type="Proteomes" id="UP000297649"/>
    </source>
</evidence>
<evidence type="ECO:0000256" key="1">
    <source>
        <dbReference type="SAM" id="Phobius"/>
    </source>
</evidence>
<feature type="transmembrane region" description="Helical" evidence="1">
    <location>
        <begin position="23"/>
        <end position="47"/>
    </location>
</feature>
<name>A0A6H3NTJ4_9LEPT</name>
<feature type="transmembrane region" description="Helical" evidence="1">
    <location>
        <begin position="67"/>
        <end position="92"/>
    </location>
</feature>
<organism evidence="2 3">
    <name type="scientific">Leptospira bandrabouensis</name>
    <dbReference type="NCBI Taxonomy" id="2484903"/>
    <lineage>
        <taxon>Bacteria</taxon>
        <taxon>Pseudomonadati</taxon>
        <taxon>Spirochaetota</taxon>
        <taxon>Spirochaetia</taxon>
        <taxon>Leptospirales</taxon>
        <taxon>Leptospiraceae</taxon>
        <taxon>Leptospira</taxon>
    </lineage>
</organism>
<keyword evidence="1" id="KW-0812">Transmembrane</keyword>
<dbReference type="RefSeq" id="WP_135743433.1">
    <property type="nucleotide sequence ID" value="NZ_RQHT01000005.1"/>
</dbReference>
<keyword evidence="1" id="KW-1133">Transmembrane helix</keyword>
<dbReference type="OrthoDB" id="331981at2"/>
<comment type="caution">
    <text evidence="2">The sequence shown here is derived from an EMBL/GenBank/DDBJ whole genome shotgun (WGS) entry which is preliminary data.</text>
</comment>
<dbReference type="EMBL" id="RQHU01000019">
    <property type="protein sequence ID" value="TGN12354.1"/>
    <property type="molecule type" value="Genomic_DNA"/>
</dbReference>